<accession>A0A2U3DXI2</accession>
<comment type="caution">
    <text evidence="2">The sequence shown here is derived from an EMBL/GenBank/DDBJ whole genome shotgun (WGS) entry which is preliminary data.</text>
</comment>
<proteinExistence type="predicted"/>
<dbReference type="EMBL" id="LCWV01000021">
    <property type="protein sequence ID" value="PWI66968.1"/>
    <property type="molecule type" value="Genomic_DNA"/>
</dbReference>
<feature type="region of interest" description="Disordered" evidence="1">
    <location>
        <begin position="462"/>
        <end position="510"/>
    </location>
</feature>
<evidence type="ECO:0000313" key="2">
    <source>
        <dbReference type="EMBL" id="PWI66968.1"/>
    </source>
</evidence>
<evidence type="ECO:0000256" key="1">
    <source>
        <dbReference type="SAM" id="MobiDB-lite"/>
    </source>
</evidence>
<feature type="region of interest" description="Disordered" evidence="1">
    <location>
        <begin position="386"/>
        <end position="449"/>
    </location>
</feature>
<feature type="compositionally biased region" description="Basic residues" evidence="1">
    <location>
        <begin position="434"/>
        <end position="449"/>
    </location>
</feature>
<organism evidence="2 3">
    <name type="scientific">Purpureocillium lilacinum</name>
    <name type="common">Paecilomyces lilacinus</name>
    <dbReference type="NCBI Taxonomy" id="33203"/>
    <lineage>
        <taxon>Eukaryota</taxon>
        <taxon>Fungi</taxon>
        <taxon>Dikarya</taxon>
        <taxon>Ascomycota</taxon>
        <taxon>Pezizomycotina</taxon>
        <taxon>Sordariomycetes</taxon>
        <taxon>Hypocreomycetidae</taxon>
        <taxon>Hypocreales</taxon>
        <taxon>Ophiocordycipitaceae</taxon>
        <taxon>Purpureocillium</taxon>
    </lineage>
</organism>
<dbReference type="Proteomes" id="UP000245956">
    <property type="component" value="Unassembled WGS sequence"/>
</dbReference>
<feature type="region of interest" description="Disordered" evidence="1">
    <location>
        <begin position="122"/>
        <end position="148"/>
    </location>
</feature>
<feature type="compositionally biased region" description="Polar residues" evidence="1">
    <location>
        <begin position="545"/>
        <end position="554"/>
    </location>
</feature>
<dbReference type="AlphaFoldDB" id="A0A2U3DXI2"/>
<feature type="region of interest" description="Disordered" evidence="1">
    <location>
        <begin position="1"/>
        <end position="27"/>
    </location>
</feature>
<evidence type="ECO:0000313" key="3">
    <source>
        <dbReference type="Proteomes" id="UP000245956"/>
    </source>
</evidence>
<gene>
    <name evidence="2" type="ORF">PCL_04474</name>
</gene>
<feature type="region of interest" description="Disordered" evidence="1">
    <location>
        <begin position="538"/>
        <end position="575"/>
    </location>
</feature>
<sequence>MAGNGFECPHGTCDPRQITQQKGSPCPKCGTSRDFPVSEHPTVPPGPDMWYPLPGGGKYYLDEQKRKYTKGPNGEHHLLRRRRALGWWTYSGHLEERMGWRPGGAVAHSRFMPGVILVLPPPPAPPSHSAETLSAGGPGQASQVKVRGSSLGPSRCVRRWARWLAGDMGLRQTCAGEHTRCSALRCCGFARRAGHKGHTGEGFAVRRRRKAANGEGASRHCAVAPSRDGASIGELVADTIECWWCGVCCARLLLVSSCPCPSSPLPPPVKARRQHHARQTERVATVATELDSFDIANGVASPHSSGSPRRSDRLLSRMAVSQQRQASCSIFAELSLHFIQAGSSARGWDEWVALSLASGALPTAGSHSHITKGTMHPLEYCSTEGTERWVKPESNHGERSGRMPAPESVSPSPKRHAAIPSVQGEDRQTPPTKPQHHAHHHPPQSHRRVPLLLVPQARRLGLWGPPPRASDPLTIAEPPRPEDPKPRGPKRQCGRHQESHSFSPLPLPPVPVPLPTASCGIWDSRALTRANTTSPKRWCLESRQADTQAKNSAEASPRAPGLPSQREHPTPNARPSLGLLQKAAAALQPSTSWRRQRMRNCRVSDKGGLGVSEALHLGIMIPGRRGLRGGCVRASNCCRTRAVRVVRAVADARCHNLATAVGDLLDFFDSLRRQRSNRLPQDGFQLVQQAVMLPYGACRLDPSCGLAGGLGFLLGDAS</sequence>
<feature type="compositionally biased region" description="Basic and acidic residues" evidence="1">
    <location>
        <begin position="386"/>
        <end position="401"/>
    </location>
</feature>
<reference evidence="2 3" key="1">
    <citation type="journal article" date="2016" name="Front. Microbiol.">
        <title>Genome and transcriptome sequences reveal the specific parasitism of the nematophagous Purpureocillium lilacinum 36-1.</title>
        <authorList>
            <person name="Xie J."/>
            <person name="Li S."/>
            <person name="Mo C."/>
            <person name="Xiao X."/>
            <person name="Peng D."/>
            <person name="Wang G."/>
            <person name="Xiao Y."/>
        </authorList>
    </citation>
    <scope>NUCLEOTIDE SEQUENCE [LARGE SCALE GENOMIC DNA]</scope>
    <source>
        <strain evidence="2 3">36-1</strain>
    </source>
</reference>
<protein>
    <submittedName>
        <fullName evidence="2">Uncharacterized protein</fullName>
    </submittedName>
</protein>
<name>A0A2U3DXI2_PURLI</name>